<dbReference type="OrthoDB" id="3598674at2759"/>
<proteinExistence type="predicted"/>
<dbReference type="InterPro" id="IPR010730">
    <property type="entry name" value="HET"/>
</dbReference>
<evidence type="ECO:0000259" key="1">
    <source>
        <dbReference type="Pfam" id="PF06985"/>
    </source>
</evidence>
<gene>
    <name evidence="2" type="ORF">B2J93_2968</name>
</gene>
<evidence type="ECO:0000313" key="3">
    <source>
        <dbReference type="Proteomes" id="UP000242519"/>
    </source>
</evidence>
<dbReference type="Proteomes" id="UP000242519">
    <property type="component" value="Unassembled WGS sequence"/>
</dbReference>
<dbReference type="Pfam" id="PF06985">
    <property type="entry name" value="HET"/>
    <property type="match status" value="1"/>
</dbReference>
<feature type="domain" description="Heterokaryon incompatibility" evidence="1">
    <location>
        <begin position="51"/>
        <end position="188"/>
    </location>
</feature>
<dbReference type="InterPro" id="IPR052895">
    <property type="entry name" value="HetReg/Transcr_Mod"/>
</dbReference>
<name>A0A218Z7T3_9HELO</name>
<reference evidence="2 3" key="1">
    <citation type="submission" date="2017-04" db="EMBL/GenBank/DDBJ databases">
        <title>Draft genome sequence of Marssonina coronaria NL1: causal agent of apple blotch.</title>
        <authorList>
            <person name="Cheng Q."/>
        </authorList>
    </citation>
    <scope>NUCLEOTIDE SEQUENCE [LARGE SCALE GENOMIC DNA]</scope>
    <source>
        <strain evidence="2 3">NL1</strain>
    </source>
</reference>
<dbReference type="PANTHER" id="PTHR24148:SF73">
    <property type="entry name" value="HET DOMAIN PROTEIN (AFU_ORTHOLOGUE AFUA_8G01020)"/>
    <property type="match status" value="1"/>
</dbReference>
<comment type="caution">
    <text evidence="2">The sequence shown here is derived from an EMBL/GenBank/DDBJ whole genome shotgun (WGS) entry which is preliminary data.</text>
</comment>
<accession>A0A218Z7T3</accession>
<dbReference type="EMBL" id="MZNU01000177">
    <property type="protein sequence ID" value="OWP03236.1"/>
    <property type="molecule type" value="Genomic_DNA"/>
</dbReference>
<organism evidence="2 3">
    <name type="scientific">Diplocarpon coronariae</name>
    <dbReference type="NCBI Taxonomy" id="2795749"/>
    <lineage>
        <taxon>Eukaryota</taxon>
        <taxon>Fungi</taxon>
        <taxon>Dikarya</taxon>
        <taxon>Ascomycota</taxon>
        <taxon>Pezizomycotina</taxon>
        <taxon>Leotiomycetes</taxon>
        <taxon>Helotiales</taxon>
        <taxon>Drepanopezizaceae</taxon>
        <taxon>Diplocarpon</taxon>
    </lineage>
</organism>
<dbReference type="InParanoid" id="A0A218Z7T3"/>
<dbReference type="AlphaFoldDB" id="A0A218Z7T3"/>
<keyword evidence="3" id="KW-1185">Reference proteome</keyword>
<evidence type="ECO:0000313" key="2">
    <source>
        <dbReference type="EMBL" id="OWP03236.1"/>
    </source>
</evidence>
<dbReference type="PANTHER" id="PTHR24148">
    <property type="entry name" value="ANKYRIN REPEAT DOMAIN-CONTAINING PROTEIN 39 HOMOLOG-RELATED"/>
    <property type="match status" value="1"/>
</dbReference>
<sequence>MAAAVAEHDIYHPLSPGETRFLIISPSSTISDPIICQLSNFNLESPEVLDYEALSYTWGDDEASHAISVNSSPFKIRSNLYEALRHLRDVEEARVIWIDSICINQDLIPERNAQLLLMGKIFSVVKCVVIWLGIPNPGEERRLRHLSEGSWHFLDDVDAPSDVRERQRYYGGAIVERQWWLRSWTVQEFINSRDRVFVCGSVKLDSHTIMDLLDQYNEMSNAPEEDMHVYSLVKAMGSRKDGDLGRLMLHFGHRLATDPKDKIYAYLELVSDKNKLGIVPDYASSISAAYVDLVKKSYEKDGHMEIICRHYRSTHRASKVDFLPSWVPDWSVCRSIHTVWTTSLNGESFFSAGYPSLVSETGGWPHPKGLPPIGKCHIKIREHVLHASSIYIGNVSRDSTNDLHPQRDERDLLESIRSWRPADLESAKYANGKSKLDTFCETIVTDVFHKVRFSKYKNLKYKHSHLREFLSTGEAKKPVIDALRKASHDLHFDELSSGHYAMVPRIAKTGDMVAVLLGFSTPMVLRKMDVSELAVGESEEVDSTTYRMIGPCYVNGVMDGEVSDHSFEKIRIV</sequence>
<protein>
    <submittedName>
        <fullName evidence="2">Heterokaryon incompatibility protein</fullName>
    </submittedName>
</protein>